<gene>
    <name evidence="1" type="primary">mcpB_15</name>
    <name evidence="1" type="ORF">SDC9_120412</name>
</gene>
<proteinExistence type="predicted"/>
<dbReference type="Gene3D" id="1.10.287.950">
    <property type="entry name" value="Methyl-accepting chemotaxis protein"/>
    <property type="match status" value="1"/>
</dbReference>
<accession>A0A645C6W8</accession>
<sequence length="69" mass="7587">MYKIAFGSQQIVASIRDIDHIGKEAVAQTQTVSATTEEQSASMEEIAASSQALARMAEELQNTIRKFRV</sequence>
<dbReference type="EMBL" id="VSSQ01025364">
    <property type="protein sequence ID" value="MPM73432.1"/>
    <property type="molecule type" value="Genomic_DNA"/>
</dbReference>
<protein>
    <submittedName>
        <fullName evidence="1">Methyl-accepting chemotaxis protein McpB</fullName>
    </submittedName>
</protein>
<evidence type="ECO:0000313" key="1">
    <source>
        <dbReference type="EMBL" id="MPM73432.1"/>
    </source>
</evidence>
<organism evidence="1">
    <name type="scientific">bioreactor metagenome</name>
    <dbReference type="NCBI Taxonomy" id="1076179"/>
    <lineage>
        <taxon>unclassified sequences</taxon>
        <taxon>metagenomes</taxon>
        <taxon>ecological metagenomes</taxon>
    </lineage>
</organism>
<reference evidence="1" key="1">
    <citation type="submission" date="2019-08" db="EMBL/GenBank/DDBJ databases">
        <authorList>
            <person name="Kucharzyk K."/>
            <person name="Murdoch R.W."/>
            <person name="Higgins S."/>
            <person name="Loffler F."/>
        </authorList>
    </citation>
    <scope>NUCLEOTIDE SEQUENCE</scope>
</reference>
<dbReference type="AlphaFoldDB" id="A0A645C6W8"/>
<dbReference type="SUPFAM" id="SSF58104">
    <property type="entry name" value="Methyl-accepting chemotaxis protein (MCP) signaling domain"/>
    <property type="match status" value="1"/>
</dbReference>
<comment type="caution">
    <text evidence="1">The sequence shown here is derived from an EMBL/GenBank/DDBJ whole genome shotgun (WGS) entry which is preliminary data.</text>
</comment>
<name>A0A645C6W8_9ZZZZ</name>